<dbReference type="InterPro" id="IPR003439">
    <property type="entry name" value="ABC_transporter-like_ATP-bd"/>
</dbReference>
<feature type="compositionally biased region" description="Low complexity" evidence="4">
    <location>
        <begin position="329"/>
        <end position="347"/>
    </location>
</feature>
<dbReference type="AlphaFoldDB" id="A9GXP0"/>
<dbReference type="GO" id="GO:0005524">
    <property type="term" value="F:ATP binding"/>
    <property type="evidence" value="ECO:0007669"/>
    <property type="project" value="UniProtKB-KW"/>
</dbReference>
<dbReference type="InterPro" id="IPR050763">
    <property type="entry name" value="ABC_transporter_ATP-binding"/>
</dbReference>
<dbReference type="PANTHER" id="PTHR42711:SF4">
    <property type="entry name" value="ABC TRANSPORTER RELATED"/>
    <property type="match status" value="1"/>
</dbReference>
<gene>
    <name evidence="6" type="ordered locus">sce6953</name>
</gene>
<evidence type="ECO:0000256" key="2">
    <source>
        <dbReference type="ARBA" id="ARBA00022741"/>
    </source>
</evidence>
<dbReference type="InterPro" id="IPR027417">
    <property type="entry name" value="P-loop_NTPase"/>
</dbReference>
<dbReference type="eggNOG" id="COG4586">
    <property type="taxonomic scope" value="Bacteria"/>
</dbReference>
<feature type="domain" description="ABC transporter" evidence="5">
    <location>
        <begin position="28"/>
        <end position="261"/>
    </location>
</feature>
<evidence type="ECO:0000256" key="3">
    <source>
        <dbReference type="ARBA" id="ARBA00022840"/>
    </source>
</evidence>
<dbReference type="InterPro" id="IPR003593">
    <property type="entry name" value="AAA+_ATPase"/>
</dbReference>
<organism evidence="6 7">
    <name type="scientific">Sorangium cellulosum (strain So ce56)</name>
    <name type="common">Polyangium cellulosum (strain So ce56)</name>
    <dbReference type="NCBI Taxonomy" id="448385"/>
    <lineage>
        <taxon>Bacteria</taxon>
        <taxon>Pseudomonadati</taxon>
        <taxon>Myxococcota</taxon>
        <taxon>Polyangia</taxon>
        <taxon>Polyangiales</taxon>
        <taxon>Polyangiaceae</taxon>
        <taxon>Sorangium</taxon>
    </lineage>
</organism>
<dbReference type="GO" id="GO:0016887">
    <property type="term" value="F:ATP hydrolysis activity"/>
    <property type="evidence" value="ECO:0007669"/>
    <property type="project" value="InterPro"/>
</dbReference>
<dbReference type="BioCyc" id="SCEL448385:SCE_RS35665-MONOMER"/>
<evidence type="ECO:0000313" key="7">
    <source>
        <dbReference type="Proteomes" id="UP000002139"/>
    </source>
</evidence>
<dbReference type="SMART" id="SM00382">
    <property type="entry name" value="AAA"/>
    <property type="match status" value="1"/>
</dbReference>
<evidence type="ECO:0000256" key="4">
    <source>
        <dbReference type="SAM" id="MobiDB-lite"/>
    </source>
</evidence>
<dbReference type="OrthoDB" id="9809450at2"/>
<accession>A9GXP0</accession>
<dbReference type="Gene3D" id="3.40.50.300">
    <property type="entry name" value="P-loop containing nucleotide triphosphate hydrolases"/>
    <property type="match status" value="1"/>
</dbReference>
<dbReference type="EMBL" id="AM746676">
    <property type="protein sequence ID" value="CAN97122.1"/>
    <property type="molecule type" value="Genomic_DNA"/>
</dbReference>
<evidence type="ECO:0000313" key="6">
    <source>
        <dbReference type="EMBL" id="CAN97122.1"/>
    </source>
</evidence>
<dbReference type="PROSITE" id="PS50893">
    <property type="entry name" value="ABC_TRANSPORTER_2"/>
    <property type="match status" value="1"/>
</dbReference>
<dbReference type="KEGG" id="scl:sce6953"/>
<evidence type="ECO:0000259" key="5">
    <source>
        <dbReference type="PROSITE" id="PS50893"/>
    </source>
</evidence>
<sequence length="355" mass="38703">MAEASSSIVVESLSKTYQVHERAAGFSAAVRSLFRRRTKVVHAVEDLSFSIAPGERVGFLGPNGAGKTTTLKVLSGLLHPSGGKVEVAGFVPRHREPDFLKRITLVMGQKQQLLWDLPPAETFAVNRAIYGIGDADFKETLGELEDLLGIAEIATKPTRQLSLGERMKCELAAALLHRPEILFLDEPTIGLDVAMQLGVREFIRRYNERRRATIVLTSHYMDDVAALCPRVIVIDKGRLRYDGDLAALVRSMRPHKRIALHFKNPVDQAILERVGAVLSLDPGHAVLQVPQAELREAMSWLLGHTDISDLTVEDPPLEEVMRELFSGVEPSAEPESAPESAPEAGPSGSTGGAAS</sequence>
<evidence type="ECO:0000256" key="1">
    <source>
        <dbReference type="ARBA" id="ARBA00022448"/>
    </source>
</evidence>
<name>A9GXP0_SORC5</name>
<protein>
    <submittedName>
        <fullName evidence="6">ABC-2 type transport system ATP-binding protein</fullName>
    </submittedName>
</protein>
<keyword evidence="1" id="KW-0813">Transport</keyword>
<proteinExistence type="predicted"/>
<dbReference type="Pfam" id="PF00005">
    <property type="entry name" value="ABC_tran"/>
    <property type="match status" value="1"/>
</dbReference>
<reference evidence="6 7" key="1">
    <citation type="journal article" date="2007" name="Nat. Biotechnol.">
        <title>Complete genome sequence of the myxobacterium Sorangium cellulosum.</title>
        <authorList>
            <person name="Schneiker S."/>
            <person name="Perlova O."/>
            <person name="Kaiser O."/>
            <person name="Gerth K."/>
            <person name="Alici A."/>
            <person name="Altmeyer M.O."/>
            <person name="Bartels D."/>
            <person name="Bekel T."/>
            <person name="Beyer S."/>
            <person name="Bode E."/>
            <person name="Bode H.B."/>
            <person name="Bolten C.J."/>
            <person name="Choudhuri J.V."/>
            <person name="Doss S."/>
            <person name="Elnakady Y.A."/>
            <person name="Frank B."/>
            <person name="Gaigalat L."/>
            <person name="Goesmann A."/>
            <person name="Groeger C."/>
            <person name="Gross F."/>
            <person name="Jelsbak L."/>
            <person name="Jelsbak L."/>
            <person name="Kalinowski J."/>
            <person name="Kegler C."/>
            <person name="Knauber T."/>
            <person name="Konietzny S."/>
            <person name="Kopp M."/>
            <person name="Krause L."/>
            <person name="Krug D."/>
            <person name="Linke B."/>
            <person name="Mahmud T."/>
            <person name="Martinez-Arias R."/>
            <person name="McHardy A.C."/>
            <person name="Merai M."/>
            <person name="Meyer F."/>
            <person name="Mormann S."/>
            <person name="Munoz-Dorado J."/>
            <person name="Perez J."/>
            <person name="Pradella S."/>
            <person name="Rachid S."/>
            <person name="Raddatz G."/>
            <person name="Rosenau F."/>
            <person name="Rueckert C."/>
            <person name="Sasse F."/>
            <person name="Scharfe M."/>
            <person name="Schuster S.C."/>
            <person name="Suen G."/>
            <person name="Treuner-Lange A."/>
            <person name="Velicer G.J."/>
            <person name="Vorholter F.-J."/>
            <person name="Weissman K.J."/>
            <person name="Welch R.D."/>
            <person name="Wenzel S.C."/>
            <person name="Whitworth D.E."/>
            <person name="Wilhelm S."/>
            <person name="Wittmann C."/>
            <person name="Bloecker H."/>
            <person name="Puehler A."/>
            <person name="Mueller R."/>
        </authorList>
    </citation>
    <scope>NUCLEOTIDE SEQUENCE [LARGE SCALE GENOMIC DNA]</scope>
    <source>
        <strain evidence="7">So ce56</strain>
    </source>
</reference>
<keyword evidence="3 6" id="KW-0067">ATP-binding</keyword>
<dbReference type="SUPFAM" id="SSF52540">
    <property type="entry name" value="P-loop containing nucleoside triphosphate hydrolases"/>
    <property type="match status" value="1"/>
</dbReference>
<feature type="region of interest" description="Disordered" evidence="4">
    <location>
        <begin position="323"/>
        <end position="355"/>
    </location>
</feature>
<dbReference type="Proteomes" id="UP000002139">
    <property type="component" value="Chromosome"/>
</dbReference>
<keyword evidence="7" id="KW-1185">Reference proteome</keyword>
<keyword evidence="2" id="KW-0547">Nucleotide-binding</keyword>
<dbReference type="HOGENOM" id="CLU_000604_1_2_7"/>
<dbReference type="PANTHER" id="PTHR42711">
    <property type="entry name" value="ABC TRANSPORTER ATP-BINDING PROTEIN"/>
    <property type="match status" value="1"/>
</dbReference>
<dbReference type="RefSeq" id="WP_012239561.1">
    <property type="nucleotide sequence ID" value="NC_010162.1"/>
</dbReference>
<dbReference type="STRING" id="448385.sce6953"/>